<dbReference type="RefSeq" id="WP_097645912.1">
    <property type="nucleotide sequence ID" value="NZ_NQWI01000171.1"/>
</dbReference>
<sequence length="72" mass="8301">MPSLPFGIEAQHPDEFIRHLIDLNRFAVCSAVQQQRRALKNPPKPVDTFLEILEQQRLPLTVAALRHLSQFL</sequence>
<keyword evidence="3" id="KW-1185">Reference proteome</keyword>
<dbReference type="AlphaFoldDB" id="A0A2A6REC2"/>
<reference evidence="3" key="1">
    <citation type="submission" date="2017-08" db="EMBL/GenBank/DDBJ databases">
        <authorList>
            <person name="Grouzdev D.S."/>
            <person name="Gaisin V.A."/>
            <person name="Rysina M.S."/>
            <person name="Gorlenko V.M."/>
        </authorList>
    </citation>
    <scope>NUCLEOTIDE SEQUENCE [LARGE SCALE GENOMIC DNA]</scope>
    <source>
        <strain evidence="3">Kir15-3F</strain>
    </source>
</reference>
<name>A0A2A6REC2_9CHLR</name>
<dbReference type="Proteomes" id="UP000220527">
    <property type="component" value="Unassembled WGS sequence"/>
</dbReference>
<evidence type="ECO:0000313" key="2">
    <source>
        <dbReference type="EMBL" id="PDW00670.1"/>
    </source>
</evidence>
<gene>
    <name evidence="2" type="ORF">CJ255_20335</name>
</gene>
<evidence type="ECO:0000259" key="1">
    <source>
        <dbReference type="Pfam" id="PF26343"/>
    </source>
</evidence>
<proteinExistence type="predicted"/>
<feature type="domain" description="VapC50 C-terminal" evidence="1">
    <location>
        <begin position="13"/>
        <end position="66"/>
    </location>
</feature>
<comment type="caution">
    <text evidence="2">The sequence shown here is derived from an EMBL/GenBank/DDBJ whole genome shotgun (WGS) entry which is preliminary data.</text>
</comment>
<dbReference type="InterPro" id="IPR058652">
    <property type="entry name" value="VapC50_C"/>
</dbReference>
<dbReference type="Pfam" id="PF26343">
    <property type="entry name" value="VapC50_C"/>
    <property type="match status" value="1"/>
</dbReference>
<organism evidence="2 3">
    <name type="scientific">Candidatus Viridilinea mediisalina</name>
    <dbReference type="NCBI Taxonomy" id="2024553"/>
    <lineage>
        <taxon>Bacteria</taxon>
        <taxon>Bacillati</taxon>
        <taxon>Chloroflexota</taxon>
        <taxon>Chloroflexia</taxon>
        <taxon>Chloroflexales</taxon>
        <taxon>Chloroflexineae</taxon>
        <taxon>Oscillochloridaceae</taxon>
        <taxon>Candidatus Viridilinea</taxon>
    </lineage>
</organism>
<dbReference type="EMBL" id="NQWI01000171">
    <property type="protein sequence ID" value="PDW00670.1"/>
    <property type="molecule type" value="Genomic_DNA"/>
</dbReference>
<protein>
    <recommendedName>
        <fullName evidence="1">VapC50 C-terminal domain-containing protein</fullName>
    </recommendedName>
</protein>
<evidence type="ECO:0000313" key="3">
    <source>
        <dbReference type="Proteomes" id="UP000220527"/>
    </source>
</evidence>
<dbReference type="OrthoDB" id="211933at2"/>
<accession>A0A2A6REC2</accession>